<name>A0ABW9ZMH2_9HYPH</name>
<comment type="caution">
    <text evidence="2">The sequence shown here is derived from an EMBL/GenBank/DDBJ whole genome shotgun (WGS) entry which is preliminary data.</text>
</comment>
<evidence type="ECO:0000313" key="3">
    <source>
        <dbReference type="Proteomes" id="UP000541347"/>
    </source>
</evidence>
<protein>
    <recommendedName>
        <fullName evidence="4">General secretion pathway protein K</fullName>
    </recommendedName>
</protein>
<sequence length="277" mass="29772">MIKLAGSGLRKKDGLSIVSVLGYLVFVAALYAVCIQIFTSVLTRTTALRDGLRTEAELNAVAVSMNVFVRLQMARPLMDRRVEFLGAQPVSCNAYSGKTYGVFIQDHAGKIDPDLLPEGVLEGIVAEVLRQDATLQTAALAIIRAGSVQGIANDLADAGLPTRAALQLQLMFRPPSGGLRLARAVTSDAVVRALGATASGDQRYFGEISNGAAFDVVVISPPDRTGMVRVLRTILRRLSINSERYTADRPSMYLCRPGEDCPEMGGFQTRVPVDLCN</sequence>
<evidence type="ECO:0000313" key="2">
    <source>
        <dbReference type="EMBL" id="NBN66071.1"/>
    </source>
</evidence>
<feature type="transmembrane region" description="Helical" evidence="1">
    <location>
        <begin position="20"/>
        <end position="43"/>
    </location>
</feature>
<dbReference type="Proteomes" id="UP000541347">
    <property type="component" value="Unassembled WGS sequence"/>
</dbReference>
<keyword evidence="1" id="KW-0812">Transmembrane</keyword>
<evidence type="ECO:0008006" key="4">
    <source>
        <dbReference type="Google" id="ProtNLM"/>
    </source>
</evidence>
<evidence type="ECO:0000256" key="1">
    <source>
        <dbReference type="SAM" id="Phobius"/>
    </source>
</evidence>
<proteinExistence type="predicted"/>
<keyword evidence="3" id="KW-1185">Reference proteome</keyword>
<dbReference type="EMBL" id="JAABLP010000011">
    <property type="protein sequence ID" value="NBN66071.1"/>
    <property type="molecule type" value="Genomic_DNA"/>
</dbReference>
<gene>
    <name evidence="2" type="ORF">GWI71_20480</name>
</gene>
<accession>A0ABW9ZMH2</accession>
<keyword evidence="1" id="KW-0472">Membrane</keyword>
<keyword evidence="1" id="KW-1133">Transmembrane helix</keyword>
<dbReference type="RefSeq" id="WP_161678207.1">
    <property type="nucleotide sequence ID" value="NZ_JAABLP010000011.1"/>
</dbReference>
<organism evidence="2 3">
    <name type="scientific">Pannonibacter tanglangensis</name>
    <dbReference type="NCBI Taxonomy" id="2750084"/>
    <lineage>
        <taxon>Bacteria</taxon>
        <taxon>Pseudomonadati</taxon>
        <taxon>Pseudomonadota</taxon>
        <taxon>Alphaproteobacteria</taxon>
        <taxon>Hyphomicrobiales</taxon>
        <taxon>Stappiaceae</taxon>
        <taxon>Pannonibacter</taxon>
    </lineage>
</organism>
<reference evidence="2 3" key="1">
    <citation type="submission" date="2020-01" db="EMBL/GenBank/DDBJ databases">
        <authorList>
            <person name="Peng S.Y."/>
            <person name="Li J."/>
            <person name="Wang M."/>
            <person name="Wang L."/>
            <person name="Wang C.Q."/>
            <person name="Wang J.R."/>
        </authorList>
    </citation>
    <scope>NUCLEOTIDE SEQUENCE [LARGE SCALE GENOMIC DNA]</scope>
    <source>
        <strain evidence="2 3">XCT-34</strain>
    </source>
</reference>